<sequence>MIVKRRKVEGHVELSIVTKCDENNIDYFHKKDDQTLKMNAGAFYLPKDDKERPQGEDAHFICKEKLTIGVADGVGGWARKGVDAGIYARRLMENSIIALQGEKKGSVNPRKVLQEAYSNTNVKGSSTACIITIDSNNCLHYVNLGDSGFLLFRENKYIYKSKVQQHEFNHPYQLGTCSDDLPCLAYEEKILVEAGDIVVAGTDGLLDNIYPSEITKILEKADGKNEVSAEELAWRIVERALFNSVDEEYHSPFAREAEMAGYLHTGGKYDDITVIVCQFK</sequence>
<name>A0A067L2T8_JATCU</name>
<evidence type="ECO:0000259" key="2">
    <source>
        <dbReference type="PROSITE" id="PS51746"/>
    </source>
</evidence>
<keyword evidence="1" id="KW-0378">Hydrolase</keyword>
<dbReference type="OrthoDB" id="60843at2759"/>
<dbReference type="Gene3D" id="3.60.40.10">
    <property type="entry name" value="PPM-type phosphatase domain"/>
    <property type="match status" value="2"/>
</dbReference>
<dbReference type="GO" id="GO:0004722">
    <property type="term" value="F:protein serine/threonine phosphatase activity"/>
    <property type="evidence" value="ECO:0007669"/>
    <property type="project" value="UniProtKB-EC"/>
</dbReference>
<dbReference type="GO" id="GO:0046872">
    <property type="term" value="F:metal ion binding"/>
    <property type="evidence" value="ECO:0007669"/>
    <property type="project" value="UniProtKB-UniRule"/>
</dbReference>
<comment type="catalytic activity">
    <reaction evidence="1">
        <text>O-phospho-L-seryl-[protein] + H2O = L-seryl-[protein] + phosphate</text>
        <dbReference type="Rhea" id="RHEA:20629"/>
        <dbReference type="Rhea" id="RHEA-COMP:9863"/>
        <dbReference type="Rhea" id="RHEA-COMP:11604"/>
        <dbReference type="ChEBI" id="CHEBI:15377"/>
        <dbReference type="ChEBI" id="CHEBI:29999"/>
        <dbReference type="ChEBI" id="CHEBI:43474"/>
        <dbReference type="ChEBI" id="CHEBI:83421"/>
        <dbReference type="EC" id="3.1.3.16"/>
    </reaction>
</comment>
<dbReference type="EC" id="3.1.3.16" evidence="1"/>
<dbReference type="KEGG" id="jcu:105633394"/>
<proteinExistence type="inferred from homology"/>
<keyword evidence="1" id="KW-0904">Protein phosphatase</keyword>
<dbReference type="InterPro" id="IPR001932">
    <property type="entry name" value="PPM-type_phosphatase-like_dom"/>
</dbReference>
<organism evidence="3 4">
    <name type="scientific">Jatropha curcas</name>
    <name type="common">Barbados nut</name>
    <dbReference type="NCBI Taxonomy" id="180498"/>
    <lineage>
        <taxon>Eukaryota</taxon>
        <taxon>Viridiplantae</taxon>
        <taxon>Streptophyta</taxon>
        <taxon>Embryophyta</taxon>
        <taxon>Tracheophyta</taxon>
        <taxon>Spermatophyta</taxon>
        <taxon>Magnoliopsida</taxon>
        <taxon>eudicotyledons</taxon>
        <taxon>Gunneridae</taxon>
        <taxon>Pentapetalae</taxon>
        <taxon>rosids</taxon>
        <taxon>fabids</taxon>
        <taxon>Malpighiales</taxon>
        <taxon>Euphorbiaceae</taxon>
        <taxon>Crotonoideae</taxon>
        <taxon>Jatropheae</taxon>
        <taxon>Jatropha</taxon>
    </lineage>
</organism>
<dbReference type="EMBL" id="KK914355">
    <property type="protein sequence ID" value="KDP38810.1"/>
    <property type="molecule type" value="Genomic_DNA"/>
</dbReference>
<keyword evidence="4" id="KW-1185">Reference proteome</keyword>
<dbReference type="PANTHER" id="PTHR12320">
    <property type="entry name" value="PROTEIN PHOSPHATASE 2C"/>
    <property type="match status" value="1"/>
</dbReference>
<keyword evidence="1" id="KW-0479">Metal-binding</keyword>
<dbReference type="PANTHER" id="PTHR12320:SF14">
    <property type="entry name" value="PROTEIN PHOSPHATASE"/>
    <property type="match status" value="1"/>
</dbReference>
<dbReference type="Pfam" id="PF07228">
    <property type="entry name" value="SpoIIE"/>
    <property type="match status" value="1"/>
</dbReference>
<comment type="catalytic activity">
    <reaction evidence="1">
        <text>O-phospho-L-threonyl-[protein] + H2O = L-threonyl-[protein] + phosphate</text>
        <dbReference type="Rhea" id="RHEA:47004"/>
        <dbReference type="Rhea" id="RHEA-COMP:11060"/>
        <dbReference type="Rhea" id="RHEA-COMP:11605"/>
        <dbReference type="ChEBI" id="CHEBI:15377"/>
        <dbReference type="ChEBI" id="CHEBI:30013"/>
        <dbReference type="ChEBI" id="CHEBI:43474"/>
        <dbReference type="ChEBI" id="CHEBI:61977"/>
        <dbReference type="EC" id="3.1.3.16"/>
    </reaction>
</comment>
<comment type="cofactor">
    <cofactor evidence="1">
        <name>Mn(2+)</name>
        <dbReference type="ChEBI" id="CHEBI:29035"/>
    </cofactor>
</comment>
<gene>
    <name evidence="3" type="ORF">JCGZ_04967</name>
</gene>
<protein>
    <recommendedName>
        <fullName evidence="1">Protein phosphatase</fullName>
        <ecNumber evidence="1">3.1.3.16</ecNumber>
    </recommendedName>
</protein>
<dbReference type="InterPro" id="IPR036457">
    <property type="entry name" value="PPM-type-like_dom_sf"/>
</dbReference>
<evidence type="ECO:0000313" key="3">
    <source>
        <dbReference type="EMBL" id="KDP38810.1"/>
    </source>
</evidence>
<reference evidence="3 4" key="1">
    <citation type="journal article" date="2014" name="PLoS ONE">
        <title>Global Analysis of Gene Expression Profiles in Physic Nut (Jatropha curcas L.) Seedlings Exposed to Salt Stress.</title>
        <authorList>
            <person name="Zhang L."/>
            <person name="Zhang C."/>
            <person name="Wu P."/>
            <person name="Chen Y."/>
            <person name="Li M."/>
            <person name="Jiang H."/>
            <person name="Wu G."/>
        </authorList>
    </citation>
    <scope>NUCLEOTIDE SEQUENCE [LARGE SCALE GENOMIC DNA]</scope>
    <source>
        <strain evidence="4">cv. GZQX0401</strain>
        <tissue evidence="3">Young leaves</tissue>
    </source>
</reference>
<dbReference type="PROSITE" id="PS51746">
    <property type="entry name" value="PPM_2"/>
    <property type="match status" value="1"/>
</dbReference>
<dbReference type="AlphaFoldDB" id="A0A067L2T8"/>
<accession>A0A067L2T8</accession>
<keyword evidence="1" id="KW-0464">Manganese</keyword>
<evidence type="ECO:0000256" key="1">
    <source>
        <dbReference type="RuleBase" id="RU366020"/>
    </source>
</evidence>
<evidence type="ECO:0000313" key="4">
    <source>
        <dbReference type="Proteomes" id="UP000027138"/>
    </source>
</evidence>
<dbReference type="SMART" id="SM00332">
    <property type="entry name" value="PP2Cc"/>
    <property type="match status" value="1"/>
</dbReference>
<keyword evidence="1" id="KW-0460">Magnesium</keyword>
<dbReference type="SUPFAM" id="SSF81606">
    <property type="entry name" value="PP2C-like"/>
    <property type="match status" value="1"/>
</dbReference>
<feature type="domain" description="PPM-type phosphatase" evidence="2">
    <location>
        <begin position="42"/>
        <end position="279"/>
    </location>
</feature>
<dbReference type="Proteomes" id="UP000027138">
    <property type="component" value="Unassembled WGS sequence"/>
</dbReference>
<dbReference type="InterPro" id="IPR039123">
    <property type="entry name" value="PPTC7"/>
</dbReference>
<comment type="cofactor">
    <cofactor evidence="1">
        <name>Mg(2+)</name>
        <dbReference type="ChEBI" id="CHEBI:18420"/>
    </cofactor>
</comment>
<dbReference type="SMART" id="SM00331">
    <property type="entry name" value="PP2C_SIG"/>
    <property type="match status" value="1"/>
</dbReference>
<comment type="similarity">
    <text evidence="1">Belongs to the PP2C family.</text>
</comment>